<dbReference type="RefSeq" id="WP_208405063.1">
    <property type="nucleotide sequence ID" value="NZ_JAASQR010000004.1"/>
</dbReference>
<dbReference type="PROSITE" id="PS50977">
    <property type="entry name" value="HTH_TETR_2"/>
    <property type="match status" value="1"/>
</dbReference>
<keyword evidence="2 4" id="KW-0238">DNA-binding</keyword>
<evidence type="ECO:0000256" key="1">
    <source>
        <dbReference type="ARBA" id="ARBA00023015"/>
    </source>
</evidence>
<reference evidence="6 7" key="1">
    <citation type="submission" date="2020-03" db="EMBL/GenBank/DDBJ databases">
        <title>Genomic Encyclopedia of Type Strains, Phase IV (KMG-IV): sequencing the most valuable type-strain genomes for metagenomic binning, comparative biology and taxonomic classification.</title>
        <authorList>
            <person name="Goeker M."/>
        </authorList>
    </citation>
    <scope>NUCLEOTIDE SEQUENCE [LARGE SCALE GENOMIC DNA]</scope>
    <source>
        <strain evidence="6 7">DSM 21299</strain>
    </source>
</reference>
<dbReference type="PANTHER" id="PTHR30055">
    <property type="entry name" value="HTH-TYPE TRANSCRIPTIONAL REGULATOR RUTR"/>
    <property type="match status" value="1"/>
</dbReference>
<dbReference type="InterPro" id="IPR001647">
    <property type="entry name" value="HTH_TetR"/>
</dbReference>
<name>A0A846M7E4_9SPHN</name>
<dbReference type="Gene3D" id="1.10.357.10">
    <property type="entry name" value="Tetracycline Repressor, domain 2"/>
    <property type="match status" value="1"/>
</dbReference>
<evidence type="ECO:0000256" key="3">
    <source>
        <dbReference type="ARBA" id="ARBA00023163"/>
    </source>
</evidence>
<dbReference type="InterPro" id="IPR009057">
    <property type="entry name" value="Homeodomain-like_sf"/>
</dbReference>
<feature type="domain" description="HTH tetR-type" evidence="5">
    <location>
        <begin position="17"/>
        <end position="77"/>
    </location>
</feature>
<dbReference type="GO" id="GO:0000976">
    <property type="term" value="F:transcription cis-regulatory region binding"/>
    <property type="evidence" value="ECO:0007669"/>
    <property type="project" value="TreeGrafter"/>
</dbReference>
<dbReference type="InterPro" id="IPR050109">
    <property type="entry name" value="HTH-type_TetR-like_transc_reg"/>
</dbReference>
<feature type="DNA-binding region" description="H-T-H motif" evidence="4">
    <location>
        <begin position="40"/>
        <end position="59"/>
    </location>
</feature>
<keyword evidence="1" id="KW-0805">Transcription regulation</keyword>
<evidence type="ECO:0000313" key="7">
    <source>
        <dbReference type="Proteomes" id="UP000576821"/>
    </source>
</evidence>
<evidence type="ECO:0000256" key="2">
    <source>
        <dbReference type="ARBA" id="ARBA00023125"/>
    </source>
</evidence>
<dbReference type="InterPro" id="IPR023772">
    <property type="entry name" value="DNA-bd_HTH_TetR-type_CS"/>
</dbReference>
<dbReference type="SUPFAM" id="SSF46689">
    <property type="entry name" value="Homeodomain-like"/>
    <property type="match status" value="1"/>
</dbReference>
<protein>
    <submittedName>
        <fullName evidence="6">AcrR family transcriptional regulator</fullName>
    </submittedName>
</protein>
<keyword evidence="7" id="KW-1185">Reference proteome</keyword>
<dbReference type="GO" id="GO:0003700">
    <property type="term" value="F:DNA-binding transcription factor activity"/>
    <property type="evidence" value="ECO:0007669"/>
    <property type="project" value="TreeGrafter"/>
</dbReference>
<dbReference type="PRINTS" id="PR00455">
    <property type="entry name" value="HTHTETR"/>
</dbReference>
<evidence type="ECO:0000256" key="4">
    <source>
        <dbReference type="PROSITE-ProRule" id="PRU00335"/>
    </source>
</evidence>
<dbReference type="Proteomes" id="UP000576821">
    <property type="component" value="Unassembled WGS sequence"/>
</dbReference>
<organism evidence="6 7">
    <name type="scientific">Sphingobium vermicomposti</name>
    <dbReference type="NCBI Taxonomy" id="529005"/>
    <lineage>
        <taxon>Bacteria</taxon>
        <taxon>Pseudomonadati</taxon>
        <taxon>Pseudomonadota</taxon>
        <taxon>Alphaproteobacteria</taxon>
        <taxon>Sphingomonadales</taxon>
        <taxon>Sphingomonadaceae</taxon>
        <taxon>Sphingobium</taxon>
    </lineage>
</organism>
<comment type="caution">
    <text evidence="6">The sequence shown here is derived from an EMBL/GenBank/DDBJ whole genome shotgun (WGS) entry which is preliminary data.</text>
</comment>
<sequence length="204" mass="22989">MANGLSRRNFLQEEQRARTHALIVDAALKVFADRGYVGSSIEHILVAAGVSRAAFYSHFDGKLAVVRAIAKDFEPAWHPVFAYLAELRDPGLPELTEWATRHLEMHRTNQDTCTLLTQVAVLEEALYWEVSAQRDIIITMLAERHKAFALATRDDDVLLEAHILLWGMDQACFHVVRQHLHDPSKRAAEIIAGQMKAFLDKHGG</sequence>
<dbReference type="AlphaFoldDB" id="A0A846M7E4"/>
<dbReference type="Pfam" id="PF00440">
    <property type="entry name" value="TetR_N"/>
    <property type="match status" value="1"/>
</dbReference>
<keyword evidence="3" id="KW-0804">Transcription</keyword>
<evidence type="ECO:0000313" key="6">
    <source>
        <dbReference type="EMBL" id="NIJ18217.1"/>
    </source>
</evidence>
<dbReference type="PROSITE" id="PS01081">
    <property type="entry name" value="HTH_TETR_1"/>
    <property type="match status" value="1"/>
</dbReference>
<evidence type="ECO:0000259" key="5">
    <source>
        <dbReference type="PROSITE" id="PS50977"/>
    </source>
</evidence>
<dbReference type="EMBL" id="JAASQR010000004">
    <property type="protein sequence ID" value="NIJ18217.1"/>
    <property type="molecule type" value="Genomic_DNA"/>
</dbReference>
<dbReference type="PANTHER" id="PTHR30055:SF234">
    <property type="entry name" value="HTH-TYPE TRANSCRIPTIONAL REGULATOR BETI"/>
    <property type="match status" value="1"/>
</dbReference>
<accession>A0A846M7E4</accession>
<proteinExistence type="predicted"/>
<gene>
    <name evidence="6" type="ORF">FHS54_003217</name>
</gene>